<dbReference type="PROSITE" id="PS00236">
    <property type="entry name" value="NEUROTR_ION_CHANNEL"/>
    <property type="match status" value="1"/>
</dbReference>
<evidence type="ECO:0000256" key="13">
    <source>
        <dbReference type="ARBA" id="ARBA00023214"/>
    </source>
</evidence>
<comment type="subcellular location">
    <subcellularLocation>
        <location evidence="17">Postsynaptic cell membrane</location>
        <topology evidence="17">Multi-pass membrane protein</topology>
    </subcellularLocation>
</comment>
<dbReference type="InterPro" id="IPR002289">
    <property type="entry name" value="GABAAb_rcpt"/>
</dbReference>
<keyword evidence="6" id="KW-0770">Synapse</keyword>
<comment type="similarity">
    <text evidence="18">Belongs to the ligand-gated ion channel (TC 1.A.9) family.</text>
</comment>
<feature type="non-terminal residue" evidence="22">
    <location>
        <position position="1"/>
    </location>
</feature>
<dbReference type="InterPro" id="IPR006029">
    <property type="entry name" value="Neurotrans-gated_channel_TM"/>
</dbReference>
<evidence type="ECO:0000256" key="11">
    <source>
        <dbReference type="ARBA" id="ARBA00023173"/>
    </source>
</evidence>
<keyword evidence="16 18" id="KW-0407">Ion channel</keyword>
<dbReference type="PRINTS" id="PR00253">
    <property type="entry name" value="GABAARECEPTR"/>
</dbReference>
<evidence type="ECO:0000313" key="22">
    <source>
        <dbReference type="EMBL" id="NXE32133.1"/>
    </source>
</evidence>
<evidence type="ECO:0000313" key="23">
    <source>
        <dbReference type="Proteomes" id="UP000547721"/>
    </source>
</evidence>
<evidence type="ECO:0000256" key="7">
    <source>
        <dbReference type="ARBA" id="ARBA00023065"/>
    </source>
</evidence>
<evidence type="ECO:0000256" key="16">
    <source>
        <dbReference type="ARBA" id="ARBA00023303"/>
    </source>
</evidence>
<evidence type="ECO:0000256" key="3">
    <source>
        <dbReference type="ARBA" id="ARBA00022692"/>
    </source>
</evidence>
<dbReference type="NCBIfam" id="TIGR00860">
    <property type="entry name" value="LIC"/>
    <property type="match status" value="1"/>
</dbReference>
<evidence type="ECO:0000256" key="1">
    <source>
        <dbReference type="ARBA" id="ARBA00022448"/>
    </source>
</evidence>
<dbReference type="Pfam" id="PF02931">
    <property type="entry name" value="Neur_chan_LBD"/>
    <property type="match status" value="1"/>
</dbReference>
<protein>
    <submittedName>
        <fullName evidence="22">GBRB1 protein</fullName>
    </submittedName>
</protein>
<reference evidence="22 23" key="1">
    <citation type="submission" date="2019-09" db="EMBL/GenBank/DDBJ databases">
        <title>Bird 10,000 Genomes (B10K) Project - Family phase.</title>
        <authorList>
            <person name="Zhang G."/>
        </authorList>
    </citation>
    <scope>NUCLEOTIDE SEQUENCE [LARGE SCALE GENOMIC DNA]</scope>
    <source>
        <strain evidence="22">B10K-CU-031-17</strain>
        <tissue evidence="22">Muscle</tissue>
    </source>
</reference>
<dbReference type="CDD" id="cd19053">
    <property type="entry name" value="LGIC_TM_GABAAR_beta"/>
    <property type="match status" value="1"/>
</dbReference>
<dbReference type="GO" id="GO:0007268">
    <property type="term" value="P:chemical synaptic transmission"/>
    <property type="evidence" value="ECO:0007669"/>
    <property type="project" value="UniProtKB-ARBA"/>
</dbReference>
<evidence type="ECO:0000256" key="14">
    <source>
        <dbReference type="ARBA" id="ARBA00023257"/>
    </source>
</evidence>
<dbReference type="InterPro" id="IPR038050">
    <property type="entry name" value="Neuro_actylchol_rec"/>
</dbReference>
<dbReference type="InterPro" id="IPR036734">
    <property type="entry name" value="Neur_chan_lig-bd_sf"/>
</dbReference>
<evidence type="ECO:0000259" key="21">
    <source>
        <dbReference type="Pfam" id="PF02932"/>
    </source>
</evidence>
<dbReference type="FunFam" id="2.70.170.10:FF:000004">
    <property type="entry name" value="Gamma-aminobutyric acid receptor subunit beta-2 isoform A"/>
    <property type="match status" value="1"/>
</dbReference>
<evidence type="ECO:0000256" key="6">
    <source>
        <dbReference type="ARBA" id="ARBA00023018"/>
    </source>
</evidence>
<feature type="transmembrane region" description="Helical" evidence="18">
    <location>
        <begin position="310"/>
        <end position="333"/>
    </location>
</feature>
<dbReference type="Proteomes" id="UP000547721">
    <property type="component" value="Unassembled WGS sequence"/>
</dbReference>
<keyword evidence="5 18" id="KW-1133">Transmembrane helix</keyword>
<dbReference type="PRINTS" id="PR00252">
    <property type="entry name" value="NRIONCHANNEL"/>
</dbReference>
<keyword evidence="13" id="KW-0868">Chloride</keyword>
<evidence type="ECO:0000256" key="2">
    <source>
        <dbReference type="ARBA" id="ARBA00022475"/>
    </source>
</evidence>
<comment type="caution">
    <text evidence="18">Lacks conserved residue(s) required for the propagation of feature annotation.</text>
</comment>
<feature type="region of interest" description="Disordered" evidence="19">
    <location>
        <begin position="28"/>
        <end position="62"/>
    </location>
</feature>
<keyword evidence="23" id="KW-1185">Reference proteome</keyword>
<keyword evidence="1 18" id="KW-0813">Transport</keyword>
<dbReference type="GO" id="GO:1902711">
    <property type="term" value="C:GABA-A receptor complex"/>
    <property type="evidence" value="ECO:0007669"/>
    <property type="project" value="UniProtKB-ARBA"/>
</dbReference>
<evidence type="ECO:0000256" key="8">
    <source>
        <dbReference type="ARBA" id="ARBA00023136"/>
    </source>
</evidence>
<evidence type="ECO:0000256" key="18">
    <source>
        <dbReference type="RuleBase" id="RU000687"/>
    </source>
</evidence>
<keyword evidence="15" id="KW-1071">Ligand-gated ion channel</keyword>
<dbReference type="SUPFAM" id="SSF63712">
    <property type="entry name" value="Nicotinic receptor ligand binding domain-like"/>
    <property type="match status" value="1"/>
</dbReference>
<dbReference type="GO" id="GO:0005254">
    <property type="term" value="F:chloride channel activity"/>
    <property type="evidence" value="ECO:0007669"/>
    <property type="project" value="UniProtKB-KW"/>
</dbReference>
<dbReference type="EMBL" id="VWYY01000019">
    <property type="protein sequence ID" value="NXE32133.1"/>
    <property type="molecule type" value="Genomic_DNA"/>
</dbReference>
<dbReference type="AlphaFoldDB" id="A0A7K8LUM4"/>
<feature type="transmembrane region" description="Helical" evidence="18">
    <location>
        <begin position="458"/>
        <end position="475"/>
    </location>
</feature>
<dbReference type="PANTHER" id="PTHR18945">
    <property type="entry name" value="NEUROTRANSMITTER GATED ION CHANNEL"/>
    <property type="match status" value="1"/>
</dbReference>
<feature type="domain" description="Neurotransmitter-gated ion-channel transmembrane" evidence="21">
    <location>
        <begin position="252"/>
        <end position="472"/>
    </location>
</feature>
<dbReference type="Gene3D" id="2.70.170.10">
    <property type="entry name" value="Neurotransmitter-gated ion-channel ligand-binding domain"/>
    <property type="match status" value="1"/>
</dbReference>
<accession>A0A7K8LUM4</accession>
<keyword evidence="3 18" id="KW-0812">Transmembrane</keyword>
<dbReference type="GO" id="GO:0005230">
    <property type="term" value="F:extracellular ligand-gated monoatomic ion channel activity"/>
    <property type="evidence" value="ECO:0007669"/>
    <property type="project" value="InterPro"/>
</dbReference>
<feature type="compositionally biased region" description="Pro residues" evidence="19">
    <location>
        <begin position="37"/>
        <end position="61"/>
    </location>
</feature>
<evidence type="ECO:0000256" key="10">
    <source>
        <dbReference type="ARBA" id="ARBA00023170"/>
    </source>
</evidence>
<dbReference type="FunFam" id="1.20.58.390:FF:000004">
    <property type="entry name" value="Gamma-aminobutyric acid receptor subunit beta-2 isoform A"/>
    <property type="match status" value="1"/>
</dbReference>
<dbReference type="SUPFAM" id="SSF90112">
    <property type="entry name" value="Neurotransmitter-gated ion-channel transmembrane pore"/>
    <property type="match status" value="1"/>
</dbReference>
<evidence type="ECO:0000256" key="19">
    <source>
        <dbReference type="SAM" id="MobiDB-lite"/>
    </source>
</evidence>
<gene>
    <name evidence="22" type="primary">Gabrb1</name>
    <name evidence="22" type="ORF">PTILEU_R05877</name>
</gene>
<dbReference type="InterPro" id="IPR018000">
    <property type="entry name" value="Neurotransmitter_ion_chnl_CS"/>
</dbReference>
<keyword evidence="4" id="KW-0732">Signal</keyword>
<keyword evidence="9" id="KW-1015">Disulfide bond</keyword>
<evidence type="ECO:0000256" key="17">
    <source>
        <dbReference type="ARBA" id="ARBA00034104"/>
    </source>
</evidence>
<proteinExistence type="inferred from homology"/>
<comment type="caution">
    <text evidence="22">The sequence shown here is derived from an EMBL/GenBank/DDBJ whole genome shotgun (WGS) entry which is preliminary data.</text>
</comment>
<feature type="domain" description="Neurotransmitter-gated ion-channel ligand-binding" evidence="20">
    <location>
        <begin position="58"/>
        <end position="244"/>
    </location>
</feature>
<evidence type="ECO:0000256" key="4">
    <source>
        <dbReference type="ARBA" id="ARBA00022729"/>
    </source>
</evidence>
<keyword evidence="14" id="KW-0628">Postsynaptic cell membrane</keyword>
<dbReference type="InterPro" id="IPR036719">
    <property type="entry name" value="Neuro-gated_channel_TM_sf"/>
</dbReference>
<evidence type="ECO:0000256" key="9">
    <source>
        <dbReference type="ARBA" id="ARBA00023157"/>
    </source>
</evidence>
<organism evidence="22 23">
    <name type="scientific">Ptilorrhoa leucosticta</name>
    <dbReference type="NCBI Taxonomy" id="449384"/>
    <lineage>
        <taxon>Eukaryota</taxon>
        <taxon>Metazoa</taxon>
        <taxon>Chordata</taxon>
        <taxon>Craniata</taxon>
        <taxon>Vertebrata</taxon>
        <taxon>Euteleostomi</taxon>
        <taxon>Archelosauria</taxon>
        <taxon>Archosauria</taxon>
        <taxon>Dinosauria</taxon>
        <taxon>Saurischia</taxon>
        <taxon>Theropoda</taxon>
        <taxon>Coelurosauria</taxon>
        <taxon>Aves</taxon>
        <taxon>Neognathae</taxon>
        <taxon>Neoaves</taxon>
        <taxon>Telluraves</taxon>
        <taxon>Australaves</taxon>
        <taxon>Passeriformes</taxon>
        <taxon>Corvoidea</taxon>
        <taxon>Cinclosomatidae</taxon>
        <taxon>Ptilorrhoa</taxon>
    </lineage>
</organism>
<keyword evidence="11" id="KW-0869">Chloride channel</keyword>
<dbReference type="Pfam" id="PF02932">
    <property type="entry name" value="Neur_chan_memb"/>
    <property type="match status" value="1"/>
</dbReference>
<feature type="non-terminal residue" evidence="22">
    <location>
        <position position="477"/>
    </location>
</feature>
<evidence type="ECO:0000256" key="12">
    <source>
        <dbReference type="ARBA" id="ARBA00023180"/>
    </source>
</evidence>
<keyword evidence="12" id="KW-0325">Glycoprotein</keyword>
<feature type="transmembrane region" description="Helical" evidence="18">
    <location>
        <begin position="245"/>
        <end position="269"/>
    </location>
</feature>
<dbReference type="Gene3D" id="1.20.58.390">
    <property type="entry name" value="Neurotransmitter-gated ion-channel transmembrane domain"/>
    <property type="match status" value="1"/>
</dbReference>
<sequence>SRSADGPSNMSYVKETVDRLLQGYDIRLRPDFGGEAPAPPHPCPDTPPGPLTPPPAPPAGPPVDVGMRIEIASIDVVSEVNMDYTLTMYFQQSWRDKRLSYSGIPLNLTLDNRVADQLWVPDTYFQNDKKSFVHGVTVKNRMIRLHPDGTVLYGLRITTTAACMMDLRRYPLDEQNCTLEIESYGYTTDDIEFYWNGGESAVTGVNNIELPQFSIVDYKMVSKRVEFTTGAYPRLSLSFRLKRNIGYFILQTYMPSTLITILSWVSFWINYDASAARVALGITTVLTMTTISTHLRETLPKIPYVKAIDIYLMGCFVFVFLALLEYAFVNYIFFGKGPQRQKKTAGRAGCATGEKSRLETNRVDAHGSMLLRPLEIRNDVGSSDVFMSLRDPRATTCTYDSANLQYRRATSSRDLYNRSALDRHRVHKKGHLRRRASQIKVKIPDLTDVNLIDKWSRMVFPIMFILFNVVYWLYYVH</sequence>
<dbReference type="InterPro" id="IPR006201">
    <property type="entry name" value="Neur_channel"/>
</dbReference>
<dbReference type="GO" id="GO:0004890">
    <property type="term" value="F:GABA-A receptor activity"/>
    <property type="evidence" value="ECO:0007669"/>
    <property type="project" value="InterPro"/>
</dbReference>
<dbReference type="PRINTS" id="PR01160">
    <property type="entry name" value="GABAARBETA"/>
</dbReference>
<keyword evidence="10" id="KW-0675">Receptor</keyword>
<keyword evidence="2" id="KW-1003">Cell membrane</keyword>
<keyword evidence="8 18" id="KW-0472">Membrane</keyword>
<name>A0A7K8LUM4_9CORV</name>
<keyword evidence="7 18" id="KW-0406">Ion transport</keyword>
<evidence type="ECO:0000256" key="15">
    <source>
        <dbReference type="ARBA" id="ARBA00023286"/>
    </source>
</evidence>
<evidence type="ECO:0000256" key="5">
    <source>
        <dbReference type="ARBA" id="ARBA00022989"/>
    </source>
</evidence>
<dbReference type="GO" id="GO:0045211">
    <property type="term" value="C:postsynaptic membrane"/>
    <property type="evidence" value="ECO:0007669"/>
    <property type="project" value="UniProtKB-SubCell"/>
</dbReference>
<dbReference type="GO" id="GO:0034707">
    <property type="term" value="C:chloride channel complex"/>
    <property type="evidence" value="ECO:0007669"/>
    <property type="project" value="UniProtKB-KW"/>
</dbReference>
<dbReference type="InterPro" id="IPR006028">
    <property type="entry name" value="GABAA/Glycine_rcpt"/>
</dbReference>
<evidence type="ECO:0000259" key="20">
    <source>
        <dbReference type="Pfam" id="PF02931"/>
    </source>
</evidence>
<dbReference type="InterPro" id="IPR006202">
    <property type="entry name" value="Neur_chan_lig-bd"/>
</dbReference>